<dbReference type="Proteomes" id="UP000287651">
    <property type="component" value="Unassembled WGS sequence"/>
</dbReference>
<proteinExistence type="predicted"/>
<dbReference type="AlphaFoldDB" id="A0A427A3Q1"/>
<evidence type="ECO:0000313" key="3">
    <source>
        <dbReference type="Proteomes" id="UP000287651"/>
    </source>
</evidence>
<sequence length="131" mass="14886">MQTFNSAPKSKRERTPTMERSTLHSRKKHPCEMIASATCAYELCFSPRCPKNSITVTPKWVGVHDGIPCTFRSLSEISIKLRKNTNNFEKIYSPLHPILHHLVSQKIEKCGPSCRSSLVHSRMLGFSTTKQ</sequence>
<accession>A0A427A3Q1</accession>
<organism evidence="2 3">
    <name type="scientific">Ensete ventricosum</name>
    <name type="common">Abyssinian banana</name>
    <name type="synonym">Musa ensete</name>
    <dbReference type="NCBI Taxonomy" id="4639"/>
    <lineage>
        <taxon>Eukaryota</taxon>
        <taxon>Viridiplantae</taxon>
        <taxon>Streptophyta</taxon>
        <taxon>Embryophyta</taxon>
        <taxon>Tracheophyta</taxon>
        <taxon>Spermatophyta</taxon>
        <taxon>Magnoliopsida</taxon>
        <taxon>Liliopsida</taxon>
        <taxon>Zingiberales</taxon>
        <taxon>Musaceae</taxon>
        <taxon>Ensete</taxon>
    </lineage>
</organism>
<evidence type="ECO:0000313" key="2">
    <source>
        <dbReference type="EMBL" id="RRT70813.1"/>
    </source>
</evidence>
<name>A0A427A3Q1_ENSVE</name>
<feature type="region of interest" description="Disordered" evidence="1">
    <location>
        <begin position="1"/>
        <end position="25"/>
    </location>
</feature>
<reference evidence="2 3" key="1">
    <citation type="journal article" date="2014" name="Agronomy (Basel)">
        <title>A Draft Genome Sequence for Ensete ventricosum, the Drought-Tolerant Tree Against Hunger.</title>
        <authorList>
            <person name="Harrison J."/>
            <person name="Moore K.A."/>
            <person name="Paszkiewicz K."/>
            <person name="Jones T."/>
            <person name="Grant M."/>
            <person name="Ambacheew D."/>
            <person name="Muzemil S."/>
            <person name="Studholme D.J."/>
        </authorList>
    </citation>
    <scope>NUCLEOTIDE SEQUENCE [LARGE SCALE GENOMIC DNA]</scope>
</reference>
<evidence type="ECO:0000256" key="1">
    <source>
        <dbReference type="SAM" id="MobiDB-lite"/>
    </source>
</evidence>
<protein>
    <submittedName>
        <fullName evidence="2">Uncharacterized protein</fullName>
    </submittedName>
</protein>
<comment type="caution">
    <text evidence="2">The sequence shown here is derived from an EMBL/GenBank/DDBJ whole genome shotgun (WGS) entry which is preliminary data.</text>
</comment>
<dbReference type="EMBL" id="AMZH03003897">
    <property type="protein sequence ID" value="RRT70813.1"/>
    <property type="molecule type" value="Genomic_DNA"/>
</dbReference>
<gene>
    <name evidence="2" type="ORF">B296_00036155</name>
</gene>